<dbReference type="Pfam" id="PF03466">
    <property type="entry name" value="LysR_substrate"/>
    <property type="match status" value="1"/>
</dbReference>
<reference evidence="8 9" key="1">
    <citation type="submission" date="2020-08" db="EMBL/GenBank/DDBJ databases">
        <title>Genomic Encyclopedia of Type Strains, Phase IV (KMG-V): Genome sequencing to study the core and pangenomes of soil and plant-associated prokaryotes.</title>
        <authorList>
            <person name="Whitman W."/>
        </authorList>
    </citation>
    <scope>NUCLEOTIDE SEQUENCE [LARGE SCALE GENOMIC DNA]</scope>
    <source>
        <strain evidence="8 9">SEMIA 415</strain>
    </source>
</reference>
<dbReference type="GO" id="GO:0003677">
    <property type="term" value="F:DNA binding"/>
    <property type="evidence" value="ECO:0007669"/>
    <property type="project" value="UniProtKB-KW"/>
</dbReference>
<evidence type="ECO:0000256" key="3">
    <source>
        <dbReference type="ARBA" id="ARBA00023015"/>
    </source>
</evidence>
<dbReference type="Gene3D" id="1.10.10.10">
    <property type="entry name" value="Winged helix-like DNA-binding domain superfamily/Winged helix DNA-binding domain"/>
    <property type="match status" value="1"/>
</dbReference>
<evidence type="ECO:0000259" key="7">
    <source>
        <dbReference type="PROSITE" id="PS50931"/>
    </source>
</evidence>
<dbReference type="PROSITE" id="PS50931">
    <property type="entry name" value="HTH_LYSR"/>
    <property type="match status" value="1"/>
</dbReference>
<feature type="domain" description="HTH lysR-type" evidence="7">
    <location>
        <begin position="12"/>
        <end position="69"/>
    </location>
</feature>
<keyword evidence="5" id="KW-0010">Activator</keyword>
<dbReference type="GO" id="GO:0003700">
    <property type="term" value="F:DNA-binding transcription factor activity"/>
    <property type="evidence" value="ECO:0007669"/>
    <property type="project" value="InterPro"/>
</dbReference>
<keyword evidence="3" id="KW-0805">Transcription regulation</keyword>
<dbReference type="Pfam" id="PF00126">
    <property type="entry name" value="HTH_1"/>
    <property type="match status" value="1"/>
</dbReference>
<evidence type="ECO:0000256" key="4">
    <source>
        <dbReference type="ARBA" id="ARBA00023125"/>
    </source>
</evidence>
<evidence type="ECO:0000256" key="2">
    <source>
        <dbReference type="ARBA" id="ARBA00022458"/>
    </source>
</evidence>
<gene>
    <name evidence="8" type="ORF">GGE16_005881</name>
</gene>
<evidence type="ECO:0000256" key="1">
    <source>
        <dbReference type="ARBA" id="ARBA00009437"/>
    </source>
</evidence>
<dbReference type="SUPFAM" id="SSF53850">
    <property type="entry name" value="Periplasmic binding protein-like II"/>
    <property type="match status" value="1"/>
</dbReference>
<dbReference type="InterPro" id="IPR036390">
    <property type="entry name" value="WH_DNA-bd_sf"/>
</dbReference>
<dbReference type="Gene3D" id="3.40.190.10">
    <property type="entry name" value="Periplasmic binding protein-like II"/>
    <property type="match status" value="2"/>
</dbReference>
<evidence type="ECO:0000313" key="9">
    <source>
        <dbReference type="Proteomes" id="UP000538507"/>
    </source>
</evidence>
<comment type="caution">
    <text evidence="8">The sequence shown here is derived from an EMBL/GenBank/DDBJ whole genome shotgun (WGS) entry which is preliminary data.</text>
</comment>
<dbReference type="AlphaFoldDB" id="A0AAE2SZ64"/>
<keyword evidence="4 8" id="KW-0238">DNA-binding</keyword>
<protein>
    <submittedName>
        <fullName evidence="8">DNA-binding transcriptional LysR family regulator</fullName>
    </submittedName>
</protein>
<sequence length="315" mass="34356">MMKIDLKDIGRLDFNLGVTFLAVWRERSVSKAAQQLSLSQSAVSSALTRLRDMTGDPLFVRAEGMMLPTPRAERMASDIEGGLLLLKNSFLARPEFDPSSSERHFSLGMSDDFQLAVGPEIARRGGEAAPGITISFRQTNRQTAGTMLQSGEIDLAIVASWPKRSVAAFEEVAMGHYACLFDPRTAVPSRSLDLASFLELPHVLVSYSGRAGIVDEALKKAGLTRRVQTALTHFSALPAFLVGRKAVATLPSHAAIQLACHTPLLTAPVPIDLGSYGISIVWRRDQQNDSAHDWIRSVVRTAMLCELDSISQRPD</sequence>
<dbReference type="InterPro" id="IPR000847">
    <property type="entry name" value="LysR_HTH_N"/>
</dbReference>
<dbReference type="PANTHER" id="PTHR30118">
    <property type="entry name" value="HTH-TYPE TRANSCRIPTIONAL REGULATOR LEUO-RELATED"/>
    <property type="match status" value="1"/>
</dbReference>
<evidence type="ECO:0000256" key="5">
    <source>
        <dbReference type="ARBA" id="ARBA00023159"/>
    </source>
</evidence>
<keyword evidence="2" id="KW-0536">Nodulation</keyword>
<dbReference type="SUPFAM" id="SSF46785">
    <property type="entry name" value="Winged helix' DNA-binding domain"/>
    <property type="match status" value="1"/>
</dbReference>
<accession>A0AAE2SZ64</accession>
<dbReference type="PRINTS" id="PR00039">
    <property type="entry name" value="HTHLYSR"/>
</dbReference>
<proteinExistence type="inferred from homology"/>
<comment type="similarity">
    <text evidence="1">Belongs to the LysR transcriptional regulatory family.</text>
</comment>
<dbReference type="InterPro" id="IPR005119">
    <property type="entry name" value="LysR_subst-bd"/>
</dbReference>
<dbReference type="Proteomes" id="UP000538507">
    <property type="component" value="Unassembled WGS sequence"/>
</dbReference>
<name>A0AAE2SZ64_RHILE</name>
<dbReference type="InterPro" id="IPR036388">
    <property type="entry name" value="WH-like_DNA-bd_sf"/>
</dbReference>
<dbReference type="PANTHER" id="PTHR30118:SF15">
    <property type="entry name" value="TRANSCRIPTIONAL REGULATORY PROTEIN"/>
    <property type="match status" value="1"/>
</dbReference>
<evidence type="ECO:0000313" key="8">
    <source>
        <dbReference type="EMBL" id="MBB4293787.1"/>
    </source>
</evidence>
<keyword evidence="6" id="KW-0804">Transcription</keyword>
<dbReference type="InterPro" id="IPR050389">
    <property type="entry name" value="LysR-type_TF"/>
</dbReference>
<organism evidence="8 9">
    <name type="scientific">Rhizobium leguminosarum</name>
    <dbReference type="NCBI Taxonomy" id="384"/>
    <lineage>
        <taxon>Bacteria</taxon>
        <taxon>Pseudomonadati</taxon>
        <taxon>Pseudomonadota</taxon>
        <taxon>Alphaproteobacteria</taxon>
        <taxon>Hyphomicrobiales</taxon>
        <taxon>Rhizobiaceae</taxon>
        <taxon>Rhizobium/Agrobacterium group</taxon>
        <taxon>Rhizobium</taxon>
    </lineage>
</organism>
<dbReference type="EMBL" id="JACIGO010000011">
    <property type="protein sequence ID" value="MBB4293787.1"/>
    <property type="molecule type" value="Genomic_DNA"/>
</dbReference>
<dbReference type="RefSeq" id="WP_085739352.1">
    <property type="nucleotide sequence ID" value="NZ_JACHAZ010000006.1"/>
</dbReference>
<evidence type="ECO:0000256" key="6">
    <source>
        <dbReference type="ARBA" id="ARBA00023163"/>
    </source>
</evidence>